<protein>
    <submittedName>
        <fullName evidence="2">ATP-dependent protease</fullName>
    </submittedName>
</protein>
<keyword evidence="3" id="KW-1185">Reference proteome</keyword>
<dbReference type="GO" id="GO:0008233">
    <property type="term" value="F:peptidase activity"/>
    <property type="evidence" value="ECO:0007669"/>
    <property type="project" value="UniProtKB-KW"/>
</dbReference>
<dbReference type="InterPro" id="IPR003111">
    <property type="entry name" value="Lon_prtase_N"/>
</dbReference>
<comment type="caution">
    <text evidence="2">The sequence shown here is derived from an EMBL/GenBank/DDBJ whole genome shotgun (WGS) entry which is preliminary data.</text>
</comment>
<gene>
    <name evidence="2" type="ORF">E2A64_01080</name>
</gene>
<dbReference type="InterPro" id="IPR046336">
    <property type="entry name" value="Lon_prtase_N_sf"/>
</dbReference>
<dbReference type="InterPro" id="IPR015947">
    <property type="entry name" value="PUA-like_sf"/>
</dbReference>
<dbReference type="RefSeq" id="WP_133284198.1">
    <property type="nucleotide sequence ID" value="NZ_SMSI01000001.1"/>
</dbReference>
<accession>A0A4R5PS77</accession>
<dbReference type="Proteomes" id="UP000295131">
    <property type="component" value="Unassembled WGS sequence"/>
</dbReference>
<dbReference type="PROSITE" id="PS51787">
    <property type="entry name" value="LON_N"/>
    <property type="match status" value="1"/>
</dbReference>
<dbReference type="AlphaFoldDB" id="A0A4R5PS77"/>
<keyword evidence="2" id="KW-0378">Hydrolase</keyword>
<name>A0A4R5PS77_9HYPH</name>
<evidence type="ECO:0000313" key="2">
    <source>
        <dbReference type="EMBL" id="TDH39367.1"/>
    </source>
</evidence>
<dbReference type="OrthoDB" id="9806457at2"/>
<sequence length="225" mass="24918">MKVGNTEYDAASDLPGEVPVFPLSGALLLPGAQLPLNIFEPRYISMFDDCLAGSRLIGVIQPSLEHDQSEERPVRDLCTVGCLGRILGYGETGDGRYVLTLGGVCRFRVTKEVLDPERAYRVCSIEPEMADLARTDMGEEVDRDELLRSFRAYLDANDLEVDWKSVEKASNATLVNSLSMMSPYGPAEKQALLEARDIKARADTLIAITEMVLAQNDEDTSWRLQ</sequence>
<dbReference type="SMART" id="SM00464">
    <property type="entry name" value="LON"/>
    <property type="match status" value="1"/>
</dbReference>
<dbReference type="SUPFAM" id="SSF88697">
    <property type="entry name" value="PUA domain-like"/>
    <property type="match status" value="1"/>
</dbReference>
<dbReference type="Gene3D" id="2.30.130.40">
    <property type="entry name" value="LON domain-like"/>
    <property type="match status" value="1"/>
</dbReference>
<dbReference type="Pfam" id="PF02190">
    <property type="entry name" value="LON_substr_bdg"/>
    <property type="match status" value="1"/>
</dbReference>
<dbReference type="GO" id="GO:0006508">
    <property type="term" value="P:proteolysis"/>
    <property type="evidence" value="ECO:0007669"/>
    <property type="project" value="UniProtKB-KW"/>
</dbReference>
<evidence type="ECO:0000259" key="1">
    <source>
        <dbReference type="PROSITE" id="PS51787"/>
    </source>
</evidence>
<dbReference type="EMBL" id="SMSI01000001">
    <property type="protein sequence ID" value="TDH39367.1"/>
    <property type="molecule type" value="Genomic_DNA"/>
</dbReference>
<evidence type="ECO:0000313" key="3">
    <source>
        <dbReference type="Proteomes" id="UP000295131"/>
    </source>
</evidence>
<keyword evidence="2" id="KW-0645">Protease</keyword>
<proteinExistence type="predicted"/>
<feature type="domain" description="Lon N-terminal" evidence="1">
    <location>
        <begin position="18"/>
        <end position="213"/>
    </location>
</feature>
<dbReference type="PANTHER" id="PTHR46732:SF8">
    <property type="entry name" value="ATP-DEPENDENT PROTEASE LA (LON) DOMAIN PROTEIN"/>
    <property type="match status" value="1"/>
</dbReference>
<organism evidence="2 3">
    <name type="scientific">Pseudohoeflea suaedae</name>
    <dbReference type="NCBI Taxonomy" id="877384"/>
    <lineage>
        <taxon>Bacteria</taxon>
        <taxon>Pseudomonadati</taxon>
        <taxon>Pseudomonadota</taxon>
        <taxon>Alphaproteobacteria</taxon>
        <taxon>Hyphomicrobiales</taxon>
        <taxon>Rhizobiaceae</taxon>
        <taxon>Pseudohoeflea</taxon>
    </lineage>
</organism>
<reference evidence="2 3" key="1">
    <citation type="journal article" date="2013" name="Int. J. Syst. Evol. Microbiol.">
        <title>Hoeflea suaedae sp. nov., an endophytic bacterium isolated from the root of the halophyte Suaeda maritima.</title>
        <authorList>
            <person name="Chung E.J."/>
            <person name="Park J.A."/>
            <person name="Pramanik P."/>
            <person name="Bibi F."/>
            <person name="Jeon C.O."/>
            <person name="Chung Y.R."/>
        </authorList>
    </citation>
    <scope>NUCLEOTIDE SEQUENCE [LARGE SCALE GENOMIC DNA]</scope>
    <source>
        <strain evidence="2 3">YC6898</strain>
    </source>
</reference>
<dbReference type="PANTHER" id="PTHR46732">
    <property type="entry name" value="ATP-DEPENDENT PROTEASE LA (LON) DOMAIN PROTEIN"/>
    <property type="match status" value="1"/>
</dbReference>